<dbReference type="Proteomes" id="UP000009170">
    <property type="component" value="Unassembled WGS sequence"/>
</dbReference>
<dbReference type="FunFam" id="1.20.5.430:FF:000003">
    <property type="entry name" value="Heat shock factor binding protein"/>
    <property type="match status" value="1"/>
</dbReference>
<reference evidence="4" key="1">
    <citation type="journal article" date="2006" name="Proc. Natl. Acad. Sci. U.S.A.">
        <title>Genome analysis of the smallest free-living eukaryote Ostreococcus tauri unveils many unique features.</title>
        <authorList>
            <person name="Derelle E."/>
            <person name="Ferraz C."/>
            <person name="Rombauts S."/>
            <person name="Rouze P."/>
            <person name="Worden A.Z."/>
            <person name="Robbens S."/>
            <person name="Partensky F."/>
            <person name="Degroeve S."/>
            <person name="Echeynie S."/>
            <person name="Cooke R."/>
            <person name="Saeys Y."/>
            <person name="Wuyts J."/>
            <person name="Jabbari K."/>
            <person name="Bowler C."/>
            <person name="Panaud O."/>
            <person name="Piegu B."/>
            <person name="Ball S.G."/>
            <person name="Ral J.-P."/>
            <person name="Bouget F.-Y."/>
            <person name="Piganeau G."/>
            <person name="De Baets B."/>
            <person name="Picard A."/>
            <person name="Delseny M."/>
            <person name="Demaille J."/>
            <person name="Van de Peer Y."/>
            <person name="Moreau H."/>
        </authorList>
    </citation>
    <scope>NUCLEOTIDE SEQUENCE [LARGE SCALE GENOMIC DNA]</scope>
    <source>
        <strain evidence="4">OTTH 0595 / CCAP 157/2 / RCC745</strain>
    </source>
</reference>
<evidence type="ECO:0000313" key="4">
    <source>
        <dbReference type="Proteomes" id="UP000009170"/>
    </source>
</evidence>
<dbReference type="GO" id="GO:0005634">
    <property type="term" value="C:nucleus"/>
    <property type="evidence" value="ECO:0007669"/>
    <property type="project" value="TreeGrafter"/>
</dbReference>
<evidence type="ECO:0000313" key="3">
    <source>
        <dbReference type="EMBL" id="CEF98357.1"/>
    </source>
</evidence>
<dbReference type="InParanoid" id="A0A090M6P3"/>
<keyword evidence="4" id="KW-1185">Reference proteome</keyword>
<name>A0A090M6P3_OSTTA</name>
<reference evidence="3 4" key="2">
    <citation type="journal article" date="2014" name="BMC Genomics">
        <title>An improved genome of the model marine alga Ostreococcus tauri unfolds by assessing Illumina de novo assemblies.</title>
        <authorList>
            <person name="Blanc-Mathieu R."/>
            <person name="Verhelst B."/>
            <person name="Derelle E."/>
            <person name="Rombauts S."/>
            <person name="Bouget F.Y."/>
            <person name="Carre I."/>
            <person name="Chateau A."/>
            <person name="Eyre-Walker A."/>
            <person name="Grimsley N."/>
            <person name="Moreau H."/>
            <person name="Piegu B."/>
            <person name="Rivals E."/>
            <person name="Schackwitz W."/>
            <person name="Van de Peer Y."/>
            <person name="Piganeau G."/>
        </authorList>
    </citation>
    <scope>NUCLEOTIDE SEQUENCE [LARGE SCALE GENOMIC DNA]</scope>
    <source>
        <strain evidence="4">OTTH 0595 / CCAP 157/2 / RCC745</strain>
    </source>
</reference>
<comment type="caution">
    <text evidence="3">The sequence shown here is derived from an EMBL/GenBank/DDBJ whole genome shotgun (WGS) entry which is preliminary data.</text>
</comment>
<dbReference type="AlphaFoldDB" id="A0A090M6P3"/>
<organism evidence="3 4">
    <name type="scientific">Ostreococcus tauri</name>
    <name type="common">Marine green alga</name>
    <dbReference type="NCBI Taxonomy" id="70448"/>
    <lineage>
        <taxon>Eukaryota</taxon>
        <taxon>Viridiplantae</taxon>
        <taxon>Chlorophyta</taxon>
        <taxon>Mamiellophyceae</taxon>
        <taxon>Mamiellales</taxon>
        <taxon>Bathycoccaceae</taxon>
        <taxon>Ostreococcus</taxon>
    </lineage>
</organism>
<keyword evidence="3" id="KW-0346">Stress response</keyword>
<dbReference type="PANTHER" id="PTHR19424:SF0">
    <property type="entry name" value="HEAT SHOCK FACTOR BINDING PROTEIN 1"/>
    <property type="match status" value="1"/>
</dbReference>
<sequence>MATARPSARTTSADEMTSEELGKFTASLLEQMQGRFQTMSDAIITKIDEMSERIDELERGVREIASETAGRDEGGGKRAG</sequence>
<dbReference type="STRING" id="70448.A0A090M6P3"/>
<dbReference type="GO" id="GO:0003714">
    <property type="term" value="F:transcription corepressor activity"/>
    <property type="evidence" value="ECO:0007669"/>
    <property type="project" value="InterPro"/>
</dbReference>
<feature type="region of interest" description="Disordered" evidence="2">
    <location>
        <begin position="61"/>
        <end position="80"/>
    </location>
</feature>
<accession>A0A090M6P3</accession>
<dbReference type="GeneID" id="9835479"/>
<dbReference type="Gene3D" id="1.20.5.430">
    <property type="match status" value="1"/>
</dbReference>
<dbReference type="GO" id="GO:0005829">
    <property type="term" value="C:cytosol"/>
    <property type="evidence" value="ECO:0007669"/>
    <property type="project" value="TreeGrafter"/>
</dbReference>
<dbReference type="InterPro" id="IPR009643">
    <property type="entry name" value="HS1-bd"/>
</dbReference>
<dbReference type="PANTHER" id="PTHR19424">
    <property type="entry name" value="HEAT SHOCK FACTOR BINDING PROTEIN 1"/>
    <property type="match status" value="1"/>
</dbReference>
<dbReference type="OrthoDB" id="4159489at2759"/>
<dbReference type="EMBL" id="CAID01000006">
    <property type="protein sequence ID" value="CEF98357.1"/>
    <property type="molecule type" value="Genomic_DNA"/>
</dbReference>
<comment type="similarity">
    <text evidence="1">Belongs to the HSBP1 family.</text>
</comment>
<evidence type="ECO:0000256" key="2">
    <source>
        <dbReference type="SAM" id="MobiDB-lite"/>
    </source>
</evidence>
<protein>
    <submittedName>
        <fullName evidence="3">Heat shock factor binding 1</fullName>
    </submittedName>
</protein>
<dbReference type="Pfam" id="PF06825">
    <property type="entry name" value="HSBP1"/>
    <property type="match status" value="1"/>
</dbReference>
<dbReference type="FunCoup" id="A0A090M6P3">
    <property type="interactions" value="453"/>
</dbReference>
<dbReference type="RefSeq" id="XP_022839225.1">
    <property type="nucleotide sequence ID" value="XM_022984024.1"/>
</dbReference>
<gene>
    <name evidence="3" type="ORF">OT_ostta06g02260</name>
</gene>
<evidence type="ECO:0000256" key="1">
    <source>
        <dbReference type="ARBA" id="ARBA00006349"/>
    </source>
</evidence>
<dbReference type="GO" id="GO:0070370">
    <property type="term" value="P:cellular heat acclimation"/>
    <property type="evidence" value="ECO:0007669"/>
    <property type="project" value="TreeGrafter"/>
</dbReference>
<proteinExistence type="inferred from homology"/>
<dbReference type="KEGG" id="ota:OT_ostta06g02260"/>